<accession>A0A1I5U2R0</accession>
<dbReference type="OrthoDB" id="5180918at2"/>
<protein>
    <submittedName>
        <fullName evidence="2">Uncharacterized protein</fullName>
    </submittedName>
</protein>
<name>A0A1I5U2R0_9ACTN</name>
<evidence type="ECO:0000313" key="3">
    <source>
        <dbReference type="Proteomes" id="UP000198857"/>
    </source>
</evidence>
<proteinExistence type="predicted"/>
<evidence type="ECO:0000313" key="2">
    <source>
        <dbReference type="EMBL" id="SFP89573.1"/>
    </source>
</evidence>
<reference evidence="3" key="1">
    <citation type="submission" date="2016-10" db="EMBL/GenBank/DDBJ databases">
        <authorList>
            <person name="Varghese N."/>
            <person name="Submissions S."/>
        </authorList>
    </citation>
    <scope>NUCLEOTIDE SEQUENCE [LARGE SCALE GENOMIC DNA]</scope>
    <source>
        <strain evidence="3">DSM 44208</strain>
    </source>
</reference>
<organism evidence="2 3">
    <name type="scientific">Geodermatophilus dictyosporus</name>
    <dbReference type="NCBI Taxonomy" id="1523247"/>
    <lineage>
        <taxon>Bacteria</taxon>
        <taxon>Bacillati</taxon>
        <taxon>Actinomycetota</taxon>
        <taxon>Actinomycetes</taxon>
        <taxon>Geodermatophilales</taxon>
        <taxon>Geodermatophilaceae</taxon>
        <taxon>Geodermatophilus</taxon>
    </lineage>
</organism>
<dbReference type="EMBL" id="FOWQ01000010">
    <property type="protein sequence ID" value="SFP89573.1"/>
    <property type="molecule type" value="Genomic_DNA"/>
</dbReference>
<evidence type="ECO:0000256" key="1">
    <source>
        <dbReference type="SAM" id="MobiDB-lite"/>
    </source>
</evidence>
<gene>
    <name evidence="2" type="ORF">SAMN05660464_0036</name>
</gene>
<dbReference type="Proteomes" id="UP000198857">
    <property type="component" value="Unassembled WGS sequence"/>
</dbReference>
<feature type="region of interest" description="Disordered" evidence="1">
    <location>
        <begin position="185"/>
        <end position="204"/>
    </location>
</feature>
<dbReference type="AlphaFoldDB" id="A0A1I5U2R0"/>
<dbReference type="RefSeq" id="WP_091115481.1">
    <property type="nucleotide sequence ID" value="NZ_FOWQ01000010.1"/>
</dbReference>
<keyword evidence="3" id="KW-1185">Reference proteome</keyword>
<sequence>MTNPAGADAKTDFYFRHRAVIEEWAALRATARAEFNLGLRSSLSVFEPTDVSEGVITIDETGPWSKIGLADPEWGQRGWPLAIVLGWNTGQVLDPMGHGLPWVGLFVADSPDRAARSKQIATALGMPARALGWTAPREDGYPLWRHVEQPTGSETMQAWLRDCRQALNEGWASMAPAVTDFCRSNERKPEAVSDSFESDRRTRA</sequence>